<accession>A0A9P0YJY3</accession>
<name>A0A9P0YJY3_CUSEU</name>
<proteinExistence type="predicted"/>
<dbReference type="EMBL" id="CAMAPE010000004">
    <property type="protein sequence ID" value="CAH9063103.1"/>
    <property type="molecule type" value="Genomic_DNA"/>
</dbReference>
<comment type="caution">
    <text evidence="2">The sequence shown here is derived from an EMBL/GenBank/DDBJ whole genome shotgun (WGS) entry which is preliminary data.</text>
</comment>
<dbReference type="OrthoDB" id="1327376at2759"/>
<dbReference type="Proteomes" id="UP001152484">
    <property type="component" value="Unassembled WGS sequence"/>
</dbReference>
<keyword evidence="3" id="KW-1185">Reference proteome</keyword>
<protein>
    <submittedName>
        <fullName evidence="2">Uncharacterized protein</fullName>
    </submittedName>
</protein>
<evidence type="ECO:0000313" key="3">
    <source>
        <dbReference type="Proteomes" id="UP001152484"/>
    </source>
</evidence>
<dbReference type="AlphaFoldDB" id="A0A9P0YJY3"/>
<feature type="region of interest" description="Disordered" evidence="1">
    <location>
        <begin position="218"/>
        <end position="249"/>
    </location>
</feature>
<feature type="region of interest" description="Disordered" evidence="1">
    <location>
        <begin position="1"/>
        <end position="48"/>
    </location>
</feature>
<organism evidence="2 3">
    <name type="scientific">Cuscuta europaea</name>
    <name type="common">European dodder</name>
    <dbReference type="NCBI Taxonomy" id="41803"/>
    <lineage>
        <taxon>Eukaryota</taxon>
        <taxon>Viridiplantae</taxon>
        <taxon>Streptophyta</taxon>
        <taxon>Embryophyta</taxon>
        <taxon>Tracheophyta</taxon>
        <taxon>Spermatophyta</taxon>
        <taxon>Magnoliopsida</taxon>
        <taxon>eudicotyledons</taxon>
        <taxon>Gunneridae</taxon>
        <taxon>Pentapetalae</taxon>
        <taxon>asterids</taxon>
        <taxon>lamiids</taxon>
        <taxon>Solanales</taxon>
        <taxon>Convolvulaceae</taxon>
        <taxon>Cuscuteae</taxon>
        <taxon>Cuscuta</taxon>
        <taxon>Cuscuta subgen. Cuscuta</taxon>
    </lineage>
</organism>
<feature type="compositionally biased region" description="Polar residues" evidence="1">
    <location>
        <begin position="15"/>
        <end position="35"/>
    </location>
</feature>
<sequence length="682" mass="76775">MLQAPGSTILHPPSSGRQASSNLCKSNMSCEPSISSEKRGASPEALADEVPSSKRIQTVVSVAAGIPVSAQFTRLVNDPFINNLAHQLALDSDLVRLVKDLLEPLQNDNDEHVTLNLDAWKRFASLQIWQNQELCSALNQCSLQCPLTMIDTYLKQADLDQLFEEKMSYIKNHPSLELILEDREPVAMMRIVLIILIAFWSGKDVLGSDPDCRFATSLDSDPDCESAASLDSDPDYESTTSHDSGPMDSRWRSELGEEFMIDELIDAHTVECFADKVLKDESVVQPLEALLETLYNNSQHTLSNRAVEHFEKVKSIWGNRDFIRILLKDKSTPCSMLRYMRVAGRKLTEFLVYKIKGDPAFDDIFRYMEPTTMMRSALSILIGYWANEESILPLVYAMGGRAFGVKRVDLGDACLGVVKDNHLVSGEDRSEDKMCMESPSCSIIADLSQDTSIKKLADQLVQFPQAVSMAEELLESLKDDVPLRLSPYLHYVERHRCAALGFWCAPVIILHLIKELKESTALFSVFNKHIKGAQLLRCQERLTRIQKDPLLGSILESDHVTKIRGALSILFGYWSDKDVAMLVIVLLALEDEAFAEVDLTEENVEFLYYLTNKSGAVEGLKSVLADKYCEDSVEYTNLFEKIRIKEQDSMKFDNEKDLASIKVILKEGDIIYFSKGAYSRRN</sequence>
<reference evidence="2" key="1">
    <citation type="submission" date="2022-07" db="EMBL/GenBank/DDBJ databases">
        <authorList>
            <person name="Macas J."/>
            <person name="Novak P."/>
            <person name="Neumann P."/>
        </authorList>
    </citation>
    <scope>NUCLEOTIDE SEQUENCE</scope>
</reference>
<gene>
    <name evidence="2" type="ORF">CEURO_LOCUS2008</name>
</gene>
<evidence type="ECO:0000313" key="2">
    <source>
        <dbReference type="EMBL" id="CAH9063103.1"/>
    </source>
</evidence>
<evidence type="ECO:0000256" key="1">
    <source>
        <dbReference type="SAM" id="MobiDB-lite"/>
    </source>
</evidence>